<keyword evidence="1" id="KW-1133">Transmembrane helix</keyword>
<gene>
    <name evidence="2" type="ORF">GCM10009688_17410</name>
</gene>
<keyword evidence="3" id="KW-1185">Reference proteome</keyword>
<organism evidence="2 3">
    <name type="scientific">Arthrobacter gandavensis</name>
    <dbReference type="NCBI Taxonomy" id="169960"/>
    <lineage>
        <taxon>Bacteria</taxon>
        <taxon>Bacillati</taxon>
        <taxon>Actinomycetota</taxon>
        <taxon>Actinomycetes</taxon>
        <taxon>Micrococcales</taxon>
        <taxon>Micrococcaceae</taxon>
        <taxon>Arthrobacter</taxon>
    </lineage>
</organism>
<sequence>MAVVLGALAAGILGTSLHAQVLYAGDTPLPLGAVGALVFSAAVAVFAGLWARSVAVSAATGILTYVLLGAFSLDIFSGPLIVTGTDSGLDLPVITAGLIWLFGQSLATVAAVMVSAVVLRREARFERAAVQAPVLPYGTDPGYRPGPGPRS</sequence>
<keyword evidence="1" id="KW-0812">Transmembrane</keyword>
<dbReference type="RefSeq" id="WP_152226642.1">
    <property type="nucleotide sequence ID" value="NZ_BAAALV010000002.1"/>
</dbReference>
<reference evidence="3" key="1">
    <citation type="journal article" date="2019" name="Int. J. Syst. Evol. Microbiol.">
        <title>The Global Catalogue of Microorganisms (GCM) 10K type strain sequencing project: providing services to taxonomists for standard genome sequencing and annotation.</title>
        <authorList>
            <consortium name="The Broad Institute Genomics Platform"/>
            <consortium name="The Broad Institute Genome Sequencing Center for Infectious Disease"/>
            <person name="Wu L."/>
            <person name="Ma J."/>
        </authorList>
    </citation>
    <scope>NUCLEOTIDE SEQUENCE [LARGE SCALE GENOMIC DNA]</scope>
    <source>
        <strain evidence="3">JCM 13316</strain>
    </source>
</reference>
<evidence type="ECO:0000313" key="2">
    <source>
        <dbReference type="EMBL" id="GAA1912912.1"/>
    </source>
</evidence>
<dbReference type="EMBL" id="BAAALV010000002">
    <property type="protein sequence ID" value="GAA1912912.1"/>
    <property type="molecule type" value="Genomic_DNA"/>
</dbReference>
<comment type="caution">
    <text evidence="2">The sequence shown here is derived from an EMBL/GenBank/DDBJ whole genome shotgun (WGS) entry which is preliminary data.</text>
</comment>
<evidence type="ECO:0000313" key="3">
    <source>
        <dbReference type="Proteomes" id="UP001500784"/>
    </source>
</evidence>
<feature type="transmembrane region" description="Helical" evidence="1">
    <location>
        <begin position="29"/>
        <end position="50"/>
    </location>
</feature>
<accession>A0ABP5ALG1</accession>
<protein>
    <submittedName>
        <fullName evidence="2">Uncharacterized protein</fullName>
    </submittedName>
</protein>
<feature type="transmembrane region" description="Helical" evidence="1">
    <location>
        <begin position="62"/>
        <end position="82"/>
    </location>
</feature>
<name>A0ABP5ALG1_9MICC</name>
<dbReference type="Proteomes" id="UP001500784">
    <property type="component" value="Unassembled WGS sequence"/>
</dbReference>
<keyword evidence="1" id="KW-0472">Membrane</keyword>
<proteinExistence type="predicted"/>
<feature type="transmembrane region" description="Helical" evidence="1">
    <location>
        <begin position="94"/>
        <end position="119"/>
    </location>
</feature>
<evidence type="ECO:0000256" key="1">
    <source>
        <dbReference type="SAM" id="Phobius"/>
    </source>
</evidence>